<dbReference type="EMBL" id="JBHTAJ010000006">
    <property type="protein sequence ID" value="MFC7178807.1"/>
    <property type="molecule type" value="Genomic_DNA"/>
</dbReference>
<accession>A0ABW2FQV3</accession>
<protein>
    <submittedName>
        <fullName evidence="2">GNAT family protein</fullName>
    </submittedName>
</protein>
<comment type="caution">
    <text evidence="2">The sequence shown here is derived from an EMBL/GenBank/DDBJ whole genome shotgun (WGS) entry which is preliminary data.</text>
</comment>
<keyword evidence="3" id="KW-1185">Reference proteome</keyword>
<gene>
    <name evidence="2" type="ORF">ACFQMG_04430</name>
</gene>
<dbReference type="RefSeq" id="WP_345706907.1">
    <property type="nucleotide sequence ID" value="NZ_BAABKV010000001.1"/>
</dbReference>
<dbReference type="InterPro" id="IPR000182">
    <property type="entry name" value="GNAT_dom"/>
</dbReference>
<dbReference type="PANTHER" id="PTHR43610:SF1">
    <property type="entry name" value="N-ACETYLTRANSFERASE DOMAIN-CONTAINING PROTEIN"/>
    <property type="match status" value="1"/>
</dbReference>
<sequence length="204" mass="22713">MTAKLPAPTVLTGRHVRLEPLAEAHVPDLFAASGGDEEVWRWLPYDVPQSEQEMALHIGARLAEAAGGGCVPFAVIDLADGRAVGVTCYLDYSAQDELVEIGGTWYARRVWRSAVNTEAKLLLLTHAFDELGMGRVSWKTDHRNERSQNAIRRLGAVYEGTLRRHRRRPDGSWRDSVYFSMLDDEWSAARARLTERLAAGPATV</sequence>
<dbReference type="Gene3D" id="3.40.630.30">
    <property type="match status" value="1"/>
</dbReference>
<name>A0ABW2FQV3_9ACTN</name>
<evidence type="ECO:0000313" key="2">
    <source>
        <dbReference type="EMBL" id="MFC7178807.1"/>
    </source>
</evidence>
<dbReference type="InterPro" id="IPR016181">
    <property type="entry name" value="Acyl_CoA_acyltransferase"/>
</dbReference>
<reference evidence="3" key="1">
    <citation type="journal article" date="2019" name="Int. J. Syst. Evol. Microbiol.">
        <title>The Global Catalogue of Microorganisms (GCM) 10K type strain sequencing project: providing services to taxonomists for standard genome sequencing and annotation.</title>
        <authorList>
            <consortium name="The Broad Institute Genomics Platform"/>
            <consortium name="The Broad Institute Genome Sequencing Center for Infectious Disease"/>
            <person name="Wu L."/>
            <person name="Ma J."/>
        </authorList>
    </citation>
    <scope>NUCLEOTIDE SEQUENCE [LARGE SCALE GENOMIC DNA]</scope>
    <source>
        <strain evidence="3">CGMCC 1.12859</strain>
    </source>
</reference>
<dbReference type="Pfam" id="PF13302">
    <property type="entry name" value="Acetyltransf_3"/>
    <property type="match status" value="1"/>
</dbReference>
<dbReference type="PROSITE" id="PS51186">
    <property type="entry name" value="GNAT"/>
    <property type="match status" value="1"/>
</dbReference>
<evidence type="ECO:0000313" key="3">
    <source>
        <dbReference type="Proteomes" id="UP001596435"/>
    </source>
</evidence>
<dbReference type="PANTHER" id="PTHR43610">
    <property type="entry name" value="BLL6696 PROTEIN"/>
    <property type="match status" value="1"/>
</dbReference>
<organism evidence="2 3">
    <name type="scientific">Kitasatospora paranensis</name>
    <dbReference type="NCBI Taxonomy" id="258053"/>
    <lineage>
        <taxon>Bacteria</taxon>
        <taxon>Bacillati</taxon>
        <taxon>Actinomycetota</taxon>
        <taxon>Actinomycetes</taxon>
        <taxon>Kitasatosporales</taxon>
        <taxon>Streptomycetaceae</taxon>
        <taxon>Kitasatospora</taxon>
    </lineage>
</organism>
<dbReference type="SUPFAM" id="SSF55729">
    <property type="entry name" value="Acyl-CoA N-acyltransferases (Nat)"/>
    <property type="match status" value="1"/>
</dbReference>
<dbReference type="Proteomes" id="UP001596435">
    <property type="component" value="Unassembled WGS sequence"/>
</dbReference>
<feature type="domain" description="N-acetyltransferase" evidence="1">
    <location>
        <begin position="16"/>
        <end position="184"/>
    </location>
</feature>
<proteinExistence type="predicted"/>
<evidence type="ECO:0000259" key="1">
    <source>
        <dbReference type="PROSITE" id="PS51186"/>
    </source>
</evidence>